<evidence type="ECO:0000313" key="4">
    <source>
        <dbReference type="EMBL" id="HAR50975.1"/>
    </source>
</evidence>
<dbReference type="CDD" id="cd05387">
    <property type="entry name" value="BY-kinase"/>
    <property type="match status" value="1"/>
</dbReference>
<gene>
    <name evidence="4" type="ORF">DCS45_03720</name>
</gene>
<sequence>MTAMSAEKISADRADRKAQPAPIPRIGPNARRDATAQSLISLLREDAAAPRTVEAKPVQTKAPPKPLMTPAKPRVAKPTPTPSTSTALTKIPTPGPLVLGDPHFMAATSRPMSVALSTRDPWRALPYLYENSQHIDAHHVQMVLAHQDARVVRLFDDLRTQLLTSMQAERWRRIAITAPTSGCGASFAATQLALSLSRIPDQRTVLMDLNQRSPALTRQLRISRESDMAGFLRGQLPLEDHLVKFSDTLALGLNTMPSQSPSEVLHMRRSGEVLDAMIHDLNPDLVLYDMPAMLEHDDVAAFLPQLDGVLLVADATRTLGPQIEECERRLSGKAPLLGVVLNRARRLPSTSVAA</sequence>
<evidence type="ECO:0000256" key="1">
    <source>
        <dbReference type="ARBA" id="ARBA00022741"/>
    </source>
</evidence>
<dbReference type="Proteomes" id="UP000264719">
    <property type="component" value="Unassembled WGS sequence"/>
</dbReference>
<evidence type="ECO:0000256" key="2">
    <source>
        <dbReference type="ARBA" id="ARBA00022840"/>
    </source>
</evidence>
<dbReference type="GO" id="GO:0004713">
    <property type="term" value="F:protein tyrosine kinase activity"/>
    <property type="evidence" value="ECO:0007669"/>
    <property type="project" value="TreeGrafter"/>
</dbReference>
<feature type="region of interest" description="Disordered" evidence="3">
    <location>
        <begin position="1"/>
        <end position="94"/>
    </location>
</feature>
<dbReference type="PANTHER" id="PTHR32309">
    <property type="entry name" value="TYROSINE-PROTEIN KINASE"/>
    <property type="match status" value="1"/>
</dbReference>
<proteinExistence type="predicted"/>
<dbReference type="InterPro" id="IPR050445">
    <property type="entry name" value="Bact_polysacc_biosynth/exp"/>
</dbReference>
<feature type="compositionally biased region" description="Basic and acidic residues" evidence="3">
    <location>
        <begin position="9"/>
        <end position="18"/>
    </location>
</feature>
<dbReference type="AlphaFoldDB" id="A0A348W8W3"/>
<dbReference type="InterPro" id="IPR005702">
    <property type="entry name" value="Wzc-like_C"/>
</dbReference>
<dbReference type="GO" id="GO:0005886">
    <property type="term" value="C:plasma membrane"/>
    <property type="evidence" value="ECO:0007669"/>
    <property type="project" value="TreeGrafter"/>
</dbReference>
<dbReference type="PANTHER" id="PTHR32309:SF13">
    <property type="entry name" value="FERRIC ENTEROBACTIN TRANSPORT PROTEIN FEPE"/>
    <property type="match status" value="1"/>
</dbReference>
<reference evidence="4 5" key="1">
    <citation type="journal article" date="2018" name="Nat. Biotechnol.">
        <title>A standardized bacterial taxonomy based on genome phylogeny substantially revises the tree of life.</title>
        <authorList>
            <person name="Parks D.H."/>
            <person name="Chuvochina M."/>
            <person name="Waite D.W."/>
            <person name="Rinke C."/>
            <person name="Skarshewski A."/>
            <person name="Chaumeil P.A."/>
            <person name="Hugenholtz P."/>
        </authorList>
    </citation>
    <scope>NUCLEOTIDE SEQUENCE [LARGE SCALE GENOMIC DNA]</scope>
    <source>
        <strain evidence="4">UBA9169</strain>
    </source>
</reference>
<dbReference type="EMBL" id="DMVW01000041">
    <property type="protein sequence ID" value="HAR50975.1"/>
    <property type="molecule type" value="Genomic_DNA"/>
</dbReference>
<keyword evidence="1" id="KW-0547">Nucleotide-binding</keyword>
<keyword evidence="2" id="KW-0067">ATP-binding</keyword>
<organism evidence="4 5">
    <name type="scientific">Roseovarius nubinhibens</name>
    <dbReference type="NCBI Taxonomy" id="314263"/>
    <lineage>
        <taxon>Bacteria</taxon>
        <taxon>Pseudomonadati</taxon>
        <taxon>Pseudomonadota</taxon>
        <taxon>Alphaproteobacteria</taxon>
        <taxon>Rhodobacterales</taxon>
        <taxon>Roseobacteraceae</taxon>
        <taxon>Roseovarius</taxon>
    </lineage>
</organism>
<evidence type="ECO:0000256" key="3">
    <source>
        <dbReference type="SAM" id="MobiDB-lite"/>
    </source>
</evidence>
<comment type="caution">
    <text evidence="4">The sequence shown here is derived from an EMBL/GenBank/DDBJ whole genome shotgun (WGS) entry which is preliminary data.</text>
</comment>
<dbReference type="Gene3D" id="3.40.50.300">
    <property type="entry name" value="P-loop containing nucleotide triphosphate hydrolases"/>
    <property type="match status" value="1"/>
</dbReference>
<protein>
    <submittedName>
        <fullName evidence="4">Exopolysaccharide biosynthesis protein</fullName>
    </submittedName>
</protein>
<dbReference type="InterPro" id="IPR027417">
    <property type="entry name" value="P-loop_NTPase"/>
</dbReference>
<accession>A0A348W8W3</accession>
<evidence type="ECO:0000313" key="5">
    <source>
        <dbReference type="Proteomes" id="UP000264719"/>
    </source>
</evidence>
<name>A0A348W8W3_9RHOB</name>
<dbReference type="SUPFAM" id="SSF52540">
    <property type="entry name" value="P-loop containing nucleoside triphosphate hydrolases"/>
    <property type="match status" value="1"/>
</dbReference>